<dbReference type="PROSITE" id="PS51375">
    <property type="entry name" value="PPR"/>
    <property type="match status" value="1"/>
</dbReference>
<evidence type="ECO:0000256" key="3">
    <source>
        <dbReference type="SAM" id="MobiDB-lite"/>
    </source>
</evidence>
<dbReference type="EMBL" id="OZ023715">
    <property type="protein sequence ID" value="CAK9864322.1"/>
    <property type="molecule type" value="Genomic_DNA"/>
</dbReference>
<evidence type="ECO:0000256" key="2">
    <source>
        <dbReference type="PROSITE-ProRule" id="PRU00708"/>
    </source>
</evidence>
<dbReference type="InterPro" id="IPR044646">
    <property type="entry name" value="EMB1417-like"/>
</dbReference>
<evidence type="ECO:0000256" key="1">
    <source>
        <dbReference type="ARBA" id="ARBA00022737"/>
    </source>
</evidence>
<dbReference type="PANTHER" id="PTHR46782:SF1">
    <property type="entry name" value="OS01G0757700 PROTEIN"/>
    <property type="match status" value="1"/>
</dbReference>
<dbReference type="Gene3D" id="1.25.40.10">
    <property type="entry name" value="Tetratricopeptide repeat domain"/>
    <property type="match status" value="1"/>
</dbReference>
<feature type="compositionally biased region" description="Basic and acidic residues" evidence="3">
    <location>
        <begin position="125"/>
        <end position="135"/>
    </location>
</feature>
<keyword evidence="5" id="KW-1185">Reference proteome</keyword>
<name>A0ABP1AP39_9BRYO</name>
<feature type="region of interest" description="Disordered" evidence="3">
    <location>
        <begin position="70"/>
        <end position="168"/>
    </location>
</feature>
<reference evidence="4" key="1">
    <citation type="submission" date="2024-03" db="EMBL/GenBank/DDBJ databases">
        <authorList>
            <consortium name="ELIXIR-Norway"/>
            <consortium name="Elixir Norway"/>
        </authorList>
    </citation>
    <scope>NUCLEOTIDE SEQUENCE</scope>
</reference>
<feature type="repeat" description="PPR" evidence="2">
    <location>
        <begin position="9"/>
        <end position="43"/>
    </location>
</feature>
<organism evidence="4 5">
    <name type="scientific">Sphagnum jensenii</name>
    <dbReference type="NCBI Taxonomy" id="128206"/>
    <lineage>
        <taxon>Eukaryota</taxon>
        <taxon>Viridiplantae</taxon>
        <taxon>Streptophyta</taxon>
        <taxon>Embryophyta</taxon>
        <taxon>Bryophyta</taxon>
        <taxon>Sphagnophytina</taxon>
        <taxon>Sphagnopsida</taxon>
        <taxon>Sphagnales</taxon>
        <taxon>Sphagnaceae</taxon>
        <taxon>Sphagnum</taxon>
    </lineage>
</organism>
<feature type="compositionally biased region" description="Polar residues" evidence="3">
    <location>
        <begin position="152"/>
        <end position="161"/>
    </location>
</feature>
<dbReference type="PANTHER" id="PTHR46782">
    <property type="entry name" value="OS01G0757700 PROTEIN"/>
    <property type="match status" value="1"/>
</dbReference>
<evidence type="ECO:0000313" key="4">
    <source>
        <dbReference type="EMBL" id="CAK9864322.1"/>
    </source>
</evidence>
<accession>A0ABP1AP39</accession>
<evidence type="ECO:0000313" key="5">
    <source>
        <dbReference type="Proteomes" id="UP001497522"/>
    </source>
</evidence>
<feature type="compositionally biased region" description="Acidic residues" evidence="3">
    <location>
        <begin position="81"/>
        <end position="91"/>
    </location>
</feature>
<keyword evidence="1" id="KW-0677">Repeat</keyword>
<sequence>MLSKGHRRTMGTYELLLQAFDKEGRPKRLLQVFADMEELGMRPDMQTVHRVARTYESLGLLKRKELVFKQKEGDNFLQESPTDEDMEDNDEDRQMGEDDSVQLSTFNLDENFNDEDDGVWSNGRPDGDDLVRLNLHDGYGNIKDEDERNSPNDRQNGSPTSEEGENML</sequence>
<dbReference type="Proteomes" id="UP001497522">
    <property type="component" value="Chromosome 14"/>
</dbReference>
<protein>
    <recommendedName>
        <fullName evidence="6">Pentatricopeptide repeat-containing protein</fullName>
    </recommendedName>
</protein>
<dbReference type="InterPro" id="IPR002885">
    <property type="entry name" value="PPR_rpt"/>
</dbReference>
<dbReference type="InterPro" id="IPR011990">
    <property type="entry name" value="TPR-like_helical_dom_sf"/>
</dbReference>
<proteinExistence type="predicted"/>
<evidence type="ECO:0008006" key="6">
    <source>
        <dbReference type="Google" id="ProtNLM"/>
    </source>
</evidence>
<feature type="compositionally biased region" description="Basic and acidic residues" evidence="3">
    <location>
        <begin position="142"/>
        <end position="151"/>
    </location>
</feature>
<gene>
    <name evidence="4" type="ORF">CSSPJE1EN2_LOCUS7317</name>
</gene>